<sequence>MLRSLLALTVMLLFISCNDALIKAEYKATDKGFWNKENTIEFTFSEMDTLRSHNVFINVRNDETFPYSNLFLIAELDFPSGHTIADTLEYEMARPDGSWLGKGYGSIKENKLWYKENIVFPSSGVYTLRLAHAMRKNGKVEGIVNLQGITDVGFQIEKSDP</sequence>
<feature type="signal peptide" evidence="1">
    <location>
        <begin position="1"/>
        <end position="19"/>
    </location>
</feature>
<keyword evidence="1" id="KW-0732">Signal</keyword>
<reference evidence="2 3" key="1">
    <citation type="submission" date="2018-10" db="EMBL/GenBank/DDBJ databases">
        <title>Ulvibacterium marinum gen. nov., sp. nov., a novel marine bacterium of the family Flavobacteriaceae, isolated from a culture of the green alga Ulva prolifera.</title>
        <authorList>
            <person name="Zhang Z."/>
        </authorList>
    </citation>
    <scope>NUCLEOTIDE SEQUENCE [LARGE SCALE GENOMIC DNA]</scope>
    <source>
        <strain evidence="2 3">CCMM003</strain>
    </source>
</reference>
<protein>
    <submittedName>
        <fullName evidence="2">Gliding motility lipoprotein GldH</fullName>
    </submittedName>
</protein>
<accession>A0A3B0CBY5</accession>
<evidence type="ECO:0000256" key="1">
    <source>
        <dbReference type="SAM" id="SignalP"/>
    </source>
</evidence>
<dbReference type="PROSITE" id="PS51257">
    <property type="entry name" value="PROKAR_LIPOPROTEIN"/>
    <property type="match status" value="1"/>
</dbReference>
<dbReference type="Pfam" id="PF14109">
    <property type="entry name" value="GldH_lipo"/>
    <property type="match status" value="1"/>
</dbReference>
<organism evidence="2 3">
    <name type="scientific">Ulvibacterium marinum</name>
    <dbReference type="NCBI Taxonomy" id="2419782"/>
    <lineage>
        <taxon>Bacteria</taxon>
        <taxon>Pseudomonadati</taxon>
        <taxon>Bacteroidota</taxon>
        <taxon>Flavobacteriia</taxon>
        <taxon>Flavobacteriales</taxon>
        <taxon>Flavobacteriaceae</taxon>
        <taxon>Ulvibacterium</taxon>
    </lineage>
</organism>
<evidence type="ECO:0000313" key="2">
    <source>
        <dbReference type="EMBL" id="RKN83642.1"/>
    </source>
</evidence>
<dbReference type="InterPro" id="IPR020018">
    <property type="entry name" value="Motility-assoc_lipoprot_GldH"/>
</dbReference>
<dbReference type="NCBIfam" id="TIGR03511">
    <property type="entry name" value="GldH_lipo"/>
    <property type="match status" value="1"/>
</dbReference>
<evidence type="ECO:0000313" key="3">
    <source>
        <dbReference type="Proteomes" id="UP000276603"/>
    </source>
</evidence>
<comment type="caution">
    <text evidence="2">The sequence shown here is derived from an EMBL/GenBank/DDBJ whole genome shotgun (WGS) entry which is preliminary data.</text>
</comment>
<keyword evidence="2" id="KW-0449">Lipoprotein</keyword>
<dbReference type="RefSeq" id="WP_120710846.1">
    <property type="nucleotide sequence ID" value="NZ_RBCJ01000001.1"/>
</dbReference>
<gene>
    <name evidence="2" type="primary">gldH</name>
    <name evidence="2" type="ORF">D7Z94_02395</name>
</gene>
<dbReference type="AlphaFoldDB" id="A0A3B0CBY5"/>
<dbReference type="OrthoDB" id="982482at2"/>
<dbReference type="EMBL" id="RBCJ01000001">
    <property type="protein sequence ID" value="RKN83642.1"/>
    <property type="molecule type" value="Genomic_DNA"/>
</dbReference>
<keyword evidence="3" id="KW-1185">Reference proteome</keyword>
<dbReference type="Proteomes" id="UP000276603">
    <property type="component" value="Unassembled WGS sequence"/>
</dbReference>
<name>A0A3B0CBY5_9FLAO</name>
<feature type="chain" id="PRO_5017287306" evidence="1">
    <location>
        <begin position="20"/>
        <end position="161"/>
    </location>
</feature>
<proteinExistence type="predicted"/>